<dbReference type="InterPro" id="IPR002347">
    <property type="entry name" value="SDR_fam"/>
</dbReference>
<dbReference type="PANTHER" id="PTHR48228:SF5">
    <property type="entry name" value="ALPHA-METHYLACYL-COA RACEMASE"/>
    <property type="match status" value="1"/>
</dbReference>
<dbReference type="InterPro" id="IPR003673">
    <property type="entry name" value="CoA-Trfase_fam_III"/>
</dbReference>
<dbReference type="PANTHER" id="PTHR48228">
    <property type="entry name" value="SUCCINYL-COA--D-CITRAMALATE COA-TRANSFERASE"/>
    <property type="match status" value="1"/>
</dbReference>
<sequence length="642" mass="70741">MNYLLGPVKWIRDQRQDLAYPTPDLTGKTIIVTGANSGLGREASRHFARLNARVILACRNREKGEAAARDIQASLAGDTADAGKDGTTAAASALLEVWELDLTSHASVKGFAARVAAELDRVDAKFEERTAPEIFVALENKAYFTDRYFCSKLLQLICARRLSEDLTAASSAVRITSLSPGLCDTDLFRNAPWIVRAILSLFLKVVGRSAEMGSRTIVAAALAGPEMHGKYMRHCRQSEFPAVMEGGDESRELMDKVWWELRRILEGVEQGVTRMPGRGTNPLRRWAVLLSDAGPPSSASTPSVARLARHKASITLDLKSPASLPLLHRLAAQADILIDPFRPGVLEKLRLGPRDLMAVNPRLIYARLTGFRRDGKYAHMAGHDINYLAVSGALSLLGRKGEKPYAPWNLVADFAGGGLALVHGVLLALLARSTSGRGQVVEANMVDGASYLATFPRLALKTPLGDRPRGENTLDGGCPWYDTYETRDGKYMSVGALEPQFFRALIKGLGLEAKGWEETRMDRARWDEMRRVFAETFAAKSRAEWESVFDGTDACCVPVLDYAELETDADREGDQRHIVKLKDTPCFEFGHDKAERRGYTADFLAPGEGGEEALEQWCGWKKGRDYDVVHGSFVLKEDKSKL</sequence>
<dbReference type="InterPro" id="IPR050509">
    <property type="entry name" value="CoA-transferase_III"/>
</dbReference>
<gene>
    <name evidence="2" type="ORF">jhhlp_008712</name>
</gene>
<dbReference type="InterPro" id="IPR044855">
    <property type="entry name" value="CoA-Trfase_III_dom3_sf"/>
</dbReference>
<dbReference type="Pfam" id="PF00106">
    <property type="entry name" value="adh_short"/>
    <property type="match status" value="1"/>
</dbReference>
<accession>A0A2N3MYT5</accession>
<evidence type="ECO:0000256" key="1">
    <source>
        <dbReference type="ARBA" id="ARBA00008383"/>
    </source>
</evidence>
<dbReference type="STRING" id="41688.A0A2N3MYT5"/>
<dbReference type="AlphaFoldDB" id="A0A2N3MYT5"/>
<dbReference type="EMBL" id="NLAX01001623">
    <property type="protein sequence ID" value="PKS05338.1"/>
    <property type="molecule type" value="Genomic_DNA"/>
</dbReference>
<organism evidence="2 3">
    <name type="scientific">Lomentospora prolificans</name>
    <dbReference type="NCBI Taxonomy" id="41688"/>
    <lineage>
        <taxon>Eukaryota</taxon>
        <taxon>Fungi</taxon>
        <taxon>Dikarya</taxon>
        <taxon>Ascomycota</taxon>
        <taxon>Pezizomycotina</taxon>
        <taxon>Sordariomycetes</taxon>
        <taxon>Hypocreomycetidae</taxon>
        <taxon>Microascales</taxon>
        <taxon>Microascaceae</taxon>
        <taxon>Lomentospora</taxon>
    </lineage>
</organism>
<dbReference type="Gene3D" id="3.40.50.720">
    <property type="entry name" value="NAD(P)-binding Rossmann-like Domain"/>
    <property type="match status" value="2"/>
</dbReference>
<name>A0A2N3MYT5_9PEZI</name>
<dbReference type="GO" id="GO:0003824">
    <property type="term" value="F:catalytic activity"/>
    <property type="evidence" value="ECO:0007669"/>
    <property type="project" value="InterPro"/>
</dbReference>
<proteinExistence type="inferred from homology"/>
<keyword evidence="3" id="KW-1185">Reference proteome</keyword>
<evidence type="ECO:0008006" key="4">
    <source>
        <dbReference type="Google" id="ProtNLM"/>
    </source>
</evidence>
<dbReference type="SUPFAM" id="SSF51735">
    <property type="entry name" value="NAD(P)-binding Rossmann-fold domains"/>
    <property type="match status" value="1"/>
</dbReference>
<dbReference type="Gene3D" id="3.30.1540.10">
    <property type="entry name" value="formyl-coa transferase, domain 3"/>
    <property type="match status" value="1"/>
</dbReference>
<dbReference type="OrthoDB" id="16747at2759"/>
<reference evidence="2 3" key="1">
    <citation type="journal article" date="2017" name="G3 (Bethesda)">
        <title>First Draft Genome Sequence of the Pathogenic Fungus Lomentospora prolificans (Formerly Scedosporium prolificans).</title>
        <authorList>
            <person name="Luo R."/>
            <person name="Zimin A."/>
            <person name="Workman R."/>
            <person name="Fan Y."/>
            <person name="Pertea G."/>
            <person name="Grossman N."/>
            <person name="Wear M.P."/>
            <person name="Jia B."/>
            <person name="Miller H."/>
            <person name="Casadevall A."/>
            <person name="Timp W."/>
            <person name="Zhang S.X."/>
            <person name="Salzberg S.L."/>
        </authorList>
    </citation>
    <scope>NUCLEOTIDE SEQUENCE [LARGE SCALE GENOMIC DNA]</scope>
    <source>
        <strain evidence="2 3">JHH-5317</strain>
    </source>
</reference>
<evidence type="ECO:0000313" key="3">
    <source>
        <dbReference type="Proteomes" id="UP000233524"/>
    </source>
</evidence>
<dbReference type="InterPro" id="IPR036291">
    <property type="entry name" value="NAD(P)-bd_dom_sf"/>
</dbReference>
<protein>
    <recommendedName>
        <fullName evidence="4">Alpha-methylacyl-CoA racemase</fullName>
    </recommendedName>
</protein>
<dbReference type="VEuPathDB" id="FungiDB:jhhlp_008712"/>
<dbReference type="Pfam" id="PF02515">
    <property type="entry name" value="CoA_transf_3"/>
    <property type="match status" value="1"/>
</dbReference>
<comment type="similarity">
    <text evidence="1">Belongs to the CoA-transferase III family.</text>
</comment>
<comment type="caution">
    <text evidence="2">The sequence shown here is derived from an EMBL/GenBank/DDBJ whole genome shotgun (WGS) entry which is preliminary data.</text>
</comment>
<dbReference type="SUPFAM" id="SSF89796">
    <property type="entry name" value="CoA-transferase family III (CaiB/BaiF)"/>
    <property type="match status" value="1"/>
</dbReference>
<dbReference type="Proteomes" id="UP000233524">
    <property type="component" value="Unassembled WGS sequence"/>
</dbReference>
<dbReference type="InParanoid" id="A0A2N3MYT5"/>
<dbReference type="InterPro" id="IPR023606">
    <property type="entry name" value="CoA-Trfase_III_dom_1_sf"/>
</dbReference>
<dbReference type="Gene3D" id="3.40.50.10540">
    <property type="entry name" value="Crotonobetainyl-coa:carnitine coa-transferase, domain 1"/>
    <property type="match status" value="1"/>
</dbReference>
<dbReference type="PRINTS" id="PR00081">
    <property type="entry name" value="GDHRDH"/>
</dbReference>
<evidence type="ECO:0000313" key="2">
    <source>
        <dbReference type="EMBL" id="PKS05338.1"/>
    </source>
</evidence>